<sequence length="101" mass="10920">MIHAVRTRNRKVLDDAALTALGNHVPTTIYGNAGIVPTPLPMLSGAVCPVDYSRTRIEAAGDGMWKFRYVVEDRASNRGVSAPILIDVQIEAVASPMILFV</sequence>
<dbReference type="Proteomes" id="UP000004814">
    <property type="component" value="Unassembled WGS sequence"/>
</dbReference>
<reference evidence="1 2" key="1">
    <citation type="submission" date="2008-03" db="EMBL/GenBank/DDBJ databases">
        <title>Sequencing of the draft genome and assembly of Burkholderia ambifaria MEX-5.</title>
        <authorList>
            <consortium name="US DOE Joint Genome Institute (JGI-PGF)"/>
            <person name="Copeland A."/>
            <person name="Lucas S."/>
            <person name="Lapidus A."/>
            <person name="Glavina del Rio T."/>
            <person name="Dalin E."/>
            <person name="Tice H."/>
            <person name="Bruce D."/>
            <person name="Goodwin L."/>
            <person name="Pitluck S."/>
            <person name="Larimer F."/>
            <person name="Land M.L."/>
            <person name="Hauser L."/>
            <person name="Tiedje J."/>
            <person name="Richardson P."/>
        </authorList>
    </citation>
    <scope>NUCLEOTIDE SEQUENCE [LARGE SCALE GENOMIC DNA]</scope>
    <source>
        <strain evidence="1 2">MEX-5</strain>
    </source>
</reference>
<dbReference type="PATRIC" id="fig|396597.7.peg.493"/>
<dbReference type="AlphaFoldDB" id="B1TGB9"/>
<organism evidence="1 2">
    <name type="scientific">Burkholderia ambifaria MEX-5</name>
    <dbReference type="NCBI Taxonomy" id="396597"/>
    <lineage>
        <taxon>Bacteria</taxon>
        <taxon>Pseudomonadati</taxon>
        <taxon>Pseudomonadota</taxon>
        <taxon>Betaproteobacteria</taxon>
        <taxon>Burkholderiales</taxon>
        <taxon>Burkholderiaceae</taxon>
        <taxon>Burkholderia</taxon>
        <taxon>Burkholderia cepacia complex</taxon>
    </lineage>
</organism>
<proteinExistence type="predicted"/>
<protein>
    <submittedName>
        <fullName evidence="1">Uncharacterized protein</fullName>
    </submittedName>
</protein>
<name>B1TGB9_9BURK</name>
<accession>B1TGB9</accession>
<gene>
    <name evidence="1" type="ORF">BamMEX5DRAFT_6835</name>
</gene>
<comment type="caution">
    <text evidence="1">The sequence shown here is derived from an EMBL/GenBank/DDBJ whole genome shotgun (WGS) entry which is preliminary data.</text>
</comment>
<evidence type="ECO:0000313" key="2">
    <source>
        <dbReference type="Proteomes" id="UP000004814"/>
    </source>
</evidence>
<dbReference type="EMBL" id="ABLK01000484">
    <property type="protein sequence ID" value="EDT37388.1"/>
    <property type="molecule type" value="Genomic_DNA"/>
</dbReference>
<evidence type="ECO:0000313" key="1">
    <source>
        <dbReference type="EMBL" id="EDT37388.1"/>
    </source>
</evidence>